<organism evidence="20 21">
    <name type="scientific">Geotrypetes seraphini</name>
    <name type="common">Gaboon caecilian</name>
    <name type="synonym">Caecilia seraphini</name>
    <dbReference type="NCBI Taxonomy" id="260995"/>
    <lineage>
        <taxon>Eukaryota</taxon>
        <taxon>Metazoa</taxon>
        <taxon>Chordata</taxon>
        <taxon>Craniata</taxon>
        <taxon>Vertebrata</taxon>
        <taxon>Euteleostomi</taxon>
        <taxon>Amphibia</taxon>
        <taxon>Gymnophiona</taxon>
        <taxon>Geotrypetes</taxon>
    </lineage>
</organism>
<comment type="catalytic activity">
    <reaction evidence="18">
        <text>L-phenylalanine(out) + L-arginine(in) = L-phenylalanine(in) + L-arginine(out)</text>
        <dbReference type="Rhea" id="RHEA:71067"/>
        <dbReference type="ChEBI" id="CHEBI:32682"/>
        <dbReference type="ChEBI" id="CHEBI:58095"/>
    </reaction>
    <physiologicalReaction direction="left-to-right" evidence="18">
        <dbReference type="Rhea" id="RHEA:71068"/>
    </physiologicalReaction>
</comment>
<dbReference type="Pfam" id="PF13520">
    <property type="entry name" value="AA_permease_2"/>
    <property type="match status" value="1"/>
</dbReference>
<keyword evidence="7 19" id="KW-1133">Transmembrane helix</keyword>
<dbReference type="CTD" id="11136"/>
<comment type="catalytic activity">
    <reaction evidence="11">
        <text>L-cystine(out) + L-arginine(in) = L-cystine(in) + L-arginine(out)</text>
        <dbReference type="Rhea" id="RHEA:71075"/>
        <dbReference type="ChEBI" id="CHEBI:32682"/>
        <dbReference type="ChEBI" id="CHEBI:35491"/>
    </reaction>
    <physiologicalReaction direction="left-to-right" evidence="11">
        <dbReference type="Rhea" id="RHEA:71076"/>
    </physiologicalReaction>
</comment>
<dbReference type="GO" id="GO:0016324">
    <property type="term" value="C:apical plasma membrane"/>
    <property type="evidence" value="ECO:0007669"/>
    <property type="project" value="UniProtKB-SubCell"/>
</dbReference>
<evidence type="ECO:0000256" key="1">
    <source>
        <dbReference type="ARBA" id="ARBA00004424"/>
    </source>
</evidence>
<keyword evidence="3" id="KW-0813">Transport</keyword>
<evidence type="ECO:0000256" key="19">
    <source>
        <dbReference type="SAM" id="Phobius"/>
    </source>
</evidence>
<gene>
    <name evidence="21" type="primary">SLC7A9</name>
</gene>
<evidence type="ECO:0000256" key="9">
    <source>
        <dbReference type="ARBA" id="ARBA00023157"/>
    </source>
</evidence>
<protein>
    <recommendedName>
        <fullName evidence="15">b(0,+)-type amino acid transporter 1</fullName>
    </recommendedName>
    <alternativeName>
        <fullName evidence="16">Glycoprotein-associated amino acid transporter b0,+AT1</fullName>
    </alternativeName>
    <alternativeName>
        <fullName evidence="17">Solute carrier family 7 member 9</fullName>
    </alternativeName>
</protein>
<dbReference type="PANTHER" id="PTHR11785:SF354">
    <property type="entry name" value="B(0,+)-TYPE AMINO ACID TRANSPORTER 1"/>
    <property type="match status" value="1"/>
</dbReference>
<feature type="transmembrane region" description="Helical" evidence="19">
    <location>
        <begin position="66"/>
        <end position="92"/>
    </location>
</feature>
<comment type="subcellular location">
    <subcellularLocation>
        <location evidence="1">Apical cell membrane</location>
        <topology evidence="1">Multi-pass membrane protein</topology>
    </subcellularLocation>
</comment>
<sequence>MDEEVTRKRKEVLRTADGQSAKSKEIEIVKLRQDVGLISGICIIVGTVIGSGIFVSPKSVLLNVGAVGPCLIIWAACGVLSTLGSLCLAELGTMITKSGGEYPYLMEALGPIPAFLFSWTSLIVLKPSAFAIITLSFGEYVAAAFYPGCEPPPVVIKCLAAAAIMTIVLVNSLSVKLGSYVQNFFTAAKMIIVIIIIVSGIVLLAQGNTQNFKNSFEGAKVSIGSISLAFYNGLWAYDGWNQLNYITEELKNPYRNLPLAIIIGIPLVTVCYVLINVAYFTVMTPTELLQSPAVAVTFGDRVLYPAAWIVPLFVAFSTIGAANGSCFTAGRLVYVAGREGHMLKLLSYVSIKRLTPAPAIIFLGIVTIIYIIPADINTLINYFSFAVWIFYGLTISGLIVMRFTRKDLKRPIKVPIVIPVLVVLVSIYLVLAPIIDSPDLAYLYCTLFIFSGLVFYIPFIHFKVRWAQKITKPITKHLQMLMEVVPPEEVKEEEN</sequence>
<evidence type="ECO:0000256" key="6">
    <source>
        <dbReference type="ARBA" id="ARBA00022692"/>
    </source>
</evidence>
<comment type="catalytic activity">
    <reaction evidence="12">
        <text>L-histidine(out) + L-arginine(in) = L-histidine(in) + L-arginine(out)</text>
        <dbReference type="Rhea" id="RHEA:71063"/>
        <dbReference type="ChEBI" id="CHEBI:32682"/>
        <dbReference type="ChEBI" id="CHEBI:57595"/>
    </reaction>
    <physiologicalReaction direction="left-to-right" evidence="12">
        <dbReference type="Rhea" id="RHEA:71064"/>
    </physiologicalReaction>
</comment>
<dbReference type="InterPro" id="IPR050598">
    <property type="entry name" value="AminoAcid_Transporter"/>
</dbReference>
<evidence type="ECO:0000256" key="7">
    <source>
        <dbReference type="ARBA" id="ARBA00022989"/>
    </source>
</evidence>
<feature type="transmembrane region" description="Helical" evidence="19">
    <location>
        <begin position="35"/>
        <end position="54"/>
    </location>
</feature>
<dbReference type="Gene3D" id="1.20.1740.10">
    <property type="entry name" value="Amino acid/polyamine transporter I"/>
    <property type="match status" value="1"/>
</dbReference>
<dbReference type="FunFam" id="1.20.1740.10:FF:000015">
    <property type="entry name" value="B(0,+)-type amino acid transporter 1"/>
    <property type="match status" value="1"/>
</dbReference>
<dbReference type="GeneID" id="117358768"/>
<evidence type="ECO:0000256" key="4">
    <source>
        <dbReference type="ARBA" id="ARBA00022475"/>
    </source>
</evidence>
<evidence type="ECO:0000256" key="3">
    <source>
        <dbReference type="ARBA" id="ARBA00022448"/>
    </source>
</evidence>
<evidence type="ECO:0000256" key="2">
    <source>
        <dbReference type="ARBA" id="ARBA00009523"/>
    </source>
</evidence>
<comment type="similarity">
    <text evidence="2">Belongs to the amino acid-polyamine-organocation (APC) superfamily.</text>
</comment>
<evidence type="ECO:0000313" key="20">
    <source>
        <dbReference type="Proteomes" id="UP000515159"/>
    </source>
</evidence>
<dbReference type="RefSeq" id="XP_033796285.1">
    <property type="nucleotide sequence ID" value="XM_033940394.1"/>
</dbReference>
<keyword evidence="6 19" id="KW-0812">Transmembrane</keyword>
<dbReference type="GO" id="GO:0015184">
    <property type="term" value="F:L-cystine transmembrane transporter activity"/>
    <property type="evidence" value="ECO:0007669"/>
    <property type="project" value="TreeGrafter"/>
</dbReference>
<reference evidence="21" key="1">
    <citation type="submission" date="2025-08" db="UniProtKB">
        <authorList>
            <consortium name="RefSeq"/>
        </authorList>
    </citation>
    <scope>IDENTIFICATION</scope>
</reference>
<evidence type="ECO:0000256" key="18">
    <source>
        <dbReference type="ARBA" id="ARBA00093193"/>
    </source>
</evidence>
<name>A0A6P8QK63_GEOSA</name>
<evidence type="ECO:0000256" key="14">
    <source>
        <dbReference type="ARBA" id="ARBA00052732"/>
    </source>
</evidence>
<proteinExistence type="inferred from homology"/>
<dbReference type="PANTHER" id="PTHR11785">
    <property type="entry name" value="AMINO ACID TRANSPORTER"/>
    <property type="match status" value="1"/>
</dbReference>
<keyword evidence="20" id="KW-1185">Reference proteome</keyword>
<dbReference type="KEGG" id="gsh:117358768"/>
<evidence type="ECO:0000256" key="17">
    <source>
        <dbReference type="ARBA" id="ARBA00083296"/>
    </source>
</evidence>
<keyword evidence="9" id="KW-1015">Disulfide bond</keyword>
<evidence type="ECO:0000256" key="11">
    <source>
        <dbReference type="ARBA" id="ARBA00051814"/>
    </source>
</evidence>
<feature type="transmembrane region" description="Helical" evidence="19">
    <location>
        <begin position="412"/>
        <end position="435"/>
    </location>
</feature>
<evidence type="ECO:0000256" key="12">
    <source>
        <dbReference type="ARBA" id="ARBA00051835"/>
    </source>
</evidence>
<evidence type="ECO:0000256" key="8">
    <source>
        <dbReference type="ARBA" id="ARBA00023136"/>
    </source>
</evidence>
<evidence type="ECO:0000256" key="13">
    <source>
        <dbReference type="ARBA" id="ARBA00052179"/>
    </source>
</evidence>
<feature type="transmembrane region" description="Helical" evidence="19">
    <location>
        <begin position="379"/>
        <end position="400"/>
    </location>
</feature>
<evidence type="ECO:0000256" key="15">
    <source>
        <dbReference type="ARBA" id="ARBA00074336"/>
    </source>
</evidence>
<keyword evidence="4" id="KW-1003">Cell membrane</keyword>
<dbReference type="AlphaFoldDB" id="A0A6P8QK63"/>
<comment type="catalytic activity">
    <reaction evidence="13">
        <text>L-cysteine(out) + L-arginine(in) = L-cysteine(in) + L-arginine(out)</text>
        <dbReference type="Rhea" id="RHEA:71071"/>
        <dbReference type="ChEBI" id="CHEBI:32682"/>
        <dbReference type="ChEBI" id="CHEBI:35235"/>
    </reaction>
    <physiologicalReaction direction="left-to-right" evidence="13">
        <dbReference type="Rhea" id="RHEA:71072"/>
    </physiologicalReaction>
</comment>
<accession>A0A6P8QK63</accession>
<comment type="catalytic activity">
    <reaction evidence="14">
        <text>L-leucine(out) + L-arginine(in) = L-leucine(in) + L-arginine(out)</text>
        <dbReference type="Rhea" id="RHEA:71059"/>
        <dbReference type="ChEBI" id="CHEBI:32682"/>
        <dbReference type="ChEBI" id="CHEBI:57427"/>
    </reaction>
    <physiologicalReaction direction="left-to-right" evidence="14">
        <dbReference type="Rhea" id="RHEA:71060"/>
    </physiologicalReaction>
</comment>
<evidence type="ECO:0000256" key="5">
    <source>
        <dbReference type="ARBA" id="ARBA00022553"/>
    </source>
</evidence>
<keyword evidence="8 19" id="KW-0472">Membrane</keyword>
<feature type="transmembrane region" description="Helical" evidence="19">
    <location>
        <begin position="259"/>
        <end position="282"/>
    </location>
</feature>
<dbReference type="FunCoup" id="A0A6P8QK63">
    <property type="interactions" value="179"/>
</dbReference>
<feature type="transmembrane region" description="Helical" evidence="19">
    <location>
        <begin position="354"/>
        <end position="373"/>
    </location>
</feature>
<dbReference type="OrthoDB" id="5982228at2759"/>
<feature type="transmembrane region" description="Helical" evidence="19">
    <location>
        <begin position="441"/>
        <end position="462"/>
    </location>
</feature>
<dbReference type="InParanoid" id="A0A6P8QK63"/>
<dbReference type="GO" id="GO:0015175">
    <property type="term" value="F:neutral L-amino acid transmembrane transporter activity"/>
    <property type="evidence" value="ECO:0007669"/>
    <property type="project" value="TreeGrafter"/>
</dbReference>
<feature type="transmembrane region" description="Helical" evidence="19">
    <location>
        <begin position="302"/>
        <end position="334"/>
    </location>
</feature>
<dbReference type="PIRSF" id="PIRSF006060">
    <property type="entry name" value="AA_transporter"/>
    <property type="match status" value="1"/>
</dbReference>
<keyword evidence="5" id="KW-0597">Phosphoprotein</keyword>
<evidence type="ECO:0000313" key="21">
    <source>
        <dbReference type="RefSeq" id="XP_033796285.1"/>
    </source>
</evidence>
<evidence type="ECO:0000256" key="10">
    <source>
        <dbReference type="ARBA" id="ARBA00051323"/>
    </source>
</evidence>
<feature type="transmembrane region" description="Helical" evidence="19">
    <location>
        <begin position="154"/>
        <end position="173"/>
    </location>
</feature>
<evidence type="ECO:0000256" key="16">
    <source>
        <dbReference type="ARBA" id="ARBA00079910"/>
    </source>
</evidence>
<feature type="transmembrane region" description="Helical" evidence="19">
    <location>
        <begin position="185"/>
        <end position="205"/>
    </location>
</feature>
<dbReference type="InterPro" id="IPR002293">
    <property type="entry name" value="AA/rel_permease1"/>
</dbReference>
<dbReference type="Proteomes" id="UP000515159">
    <property type="component" value="Chromosome 4"/>
</dbReference>
<comment type="catalytic activity">
    <reaction evidence="10">
        <text>L-lysine(out) + L-arginine(in) = L-lysine(in) + L-arginine(out)</text>
        <dbReference type="Rhea" id="RHEA:70827"/>
        <dbReference type="ChEBI" id="CHEBI:32551"/>
        <dbReference type="ChEBI" id="CHEBI:32682"/>
    </reaction>
    <physiologicalReaction direction="left-to-right" evidence="10">
        <dbReference type="Rhea" id="RHEA:70828"/>
    </physiologicalReaction>
</comment>